<dbReference type="Gene3D" id="3.30.40.10">
    <property type="entry name" value="Zinc/RING finger domain, C3HC4 (zinc finger)"/>
    <property type="match status" value="1"/>
</dbReference>
<keyword evidence="7" id="KW-1015">Disulfide bond</keyword>
<evidence type="ECO:0000256" key="4">
    <source>
        <dbReference type="ARBA" id="ARBA00022737"/>
    </source>
</evidence>
<dbReference type="PANTHER" id="PTHR23301">
    <property type="entry name" value="CHITIN BINDING PERITROPHIN-A"/>
    <property type="match status" value="1"/>
</dbReference>
<dbReference type="Pfam" id="PF01607">
    <property type="entry name" value="CBM_14"/>
    <property type="match status" value="2"/>
</dbReference>
<sequence length="862" mass="98303">KICKYSAILSEMATKKKGVSRQKKLVYKTYSCQLCENIDVPEMVQCDTCSLWFHFDCVNVTSDVAYMEWSCANCVAEVQNQMEEKENAAKPSSNKSSRVSLTVRQKTAALQKLEEELAIRLNILKRKYQIIDSVEDETCLDRAVSLDDTFHKANDIQKVSEKFAGITMVDDVSISLSDREREIVNKQSSDELKGHLVPAEINTLPHDYLFSKSAFKCRQPSRLGSFSDRSESEIESEVQCSSRRMHFSDTGNRGESRQEVKATFRRDDSTDVRGQSFRVNFNRNSDPVQYPRVSFHSENVKNVRQTSTNSQPEFSNAHDDNISKYGHSFNWSNSSNRQLLNNIDFRRRQNQEPMRDFNLRPSLLSQPNVGNQFQQPSVVSNLNVGETKYMLAPQSPELSLVQALQPSRRPTSIVSNFEWFGSVQKMDEERVSFKILSGDLCVTRRADRSKGRWKDAVEQDLKILGCSHNVLHELSCLEGLYFNPEISVCDYKENVDCKVTTTTVPPTTPSTTKAPDCVHEQFYPHPVNCEIFYQCSHGTLYQFTCPDGLHFNMDLSVCDYPSHANCRVTTISTPTWTTPNNTIPTLTTPNFTTPTWTTPNFTIPTWTTPNWTIPTFTTPNWIIPTFTTPDSTTPNSTTPNSTTQNSTTPNSTTPTWTTFTTPNWTTPTFTTPNWTTPTWTTFTTPNMTAPTFTTPTWTTFTTPNWTTPTFTTPNWTTPTFTTPNWTTPTLPSWPTTIHTTPTSNWTLPAGRYRQVGLRKELLRRQLPLPKKRNQRGQQSNGLCQNIGRFQVIGPCRQSGRFHQVGLRKELQLKQLLLQQKQLPLQQKQLPLLKKRDQQDQQLDGLRRIIGHFQAIGLYLPLG</sequence>
<dbReference type="OrthoDB" id="8194732at2759"/>
<feature type="domain" description="Chitin-binding type-2" evidence="12">
    <location>
        <begin position="438"/>
        <end position="499"/>
    </location>
</feature>
<dbReference type="CDD" id="cd15489">
    <property type="entry name" value="PHD_SF"/>
    <property type="match status" value="1"/>
</dbReference>
<feature type="region of interest" description="Disordered" evidence="10">
    <location>
        <begin position="237"/>
        <end position="316"/>
    </location>
</feature>
<comment type="caution">
    <text evidence="13">The sequence shown here is derived from an EMBL/GenBank/DDBJ whole genome shotgun (WGS) entry which is preliminary data.</text>
</comment>
<feature type="compositionally biased region" description="Polar residues" evidence="10">
    <location>
        <begin position="296"/>
        <end position="314"/>
    </location>
</feature>
<keyword evidence="5 9" id="KW-0863">Zinc-finger</keyword>
<dbReference type="EMBL" id="WJQU01000001">
    <property type="protein sequence ID" value="KAJ6647249.1"/>
    <property type="molecule type" value="Genomic_DNA"/>
</dbReference>
<evidence type="ECO:0000259" key="12">
    <source>
        <dbReference type="PROSITE" id="PS50940"/>
    </source>
</evidence>
<dbReference type="SUPFAM" id="SSF57625">
    <property type="entry name" value="Invertebrate chitin-binding proteins"/>
    <property type="match status" value="2"/>
</dbReference>
<dbReference type="Proteomes" id="UP001151699">
    <property type="component" value="Chromosome A"/>
</dbReference>
<evidence type="ECO:0000313" key="13">
    <source>
        <dbReference type="EMBL" id="KAJ6647249.1"/>
    </source>
</evidence>
<evidence type="ECO:0000256" key="1">
    <source>
        <dbReference type="ARBA" id="ARBA00022669"/>
    </source>
</evidence>
<reference evidence="13" key="1">
    <citation type="submission" date="2022-07" db="EMBL/GenBank/DDBJ databases">
        <authorList>
            <person name="Trinca V."/>
            <person name="Uliana J.V.C."/>
            <person name="Torres T.T."/>
            <person name="Ward R.J."/>
            <person name="Monesi N."/>
        </authorList>
    </citation>
    <scope>NUCLEOTIDE SEQUENCE</scope>
    <source>
        <strain evidence="13">HSMRA1968</strain>
        <tissue evidence="13">Whole embryos</tissue>
    </source>
</reference>
<evidence type="ECO:0000256" key="5">
    <source>
        <dbReference type="ARBA" id="ARBA00022771"/>
    </source>
</evidence>
<dbReference type="PROSITE" id="PS01359">
    <property type="entry name" value="ZF_PHD_1"/>
    <property type="match status" value="1"/>
</dbReference>
<evidence type="ECO:0000313" key="14">
    <source>
        <dbReference type="Proteomes" id="UP001151699"/>
    </source>
</evidence>
<evidence type="ECO:0000256" key="3">
    <source>
        <dbReference type="ARBA" id="ARBA00022729"/>
    </source>
</evidence>
<evidence type="ECO:0000256" key="7">
    <source>
        <dbReference type="ARBA" id="ARBA00023157"/>
    </source>
</evidence>
<evidence type="ECO:0000256" key="2">
    <source>
        <dbReference type="ARBA" id="ARBA00022723"/>
    </source>
</evidence>
<evidence type="ECO:0000256" key="9">
    <source>
        <dbReference type="PROSITE-ProRule" id="PRU00146"/>
    </source>
</evidence>
<dbReference type="GO" id="GO:0008270">
    <property type="term" value="F:zinc ion binding"/>
    <property type="evidence" value="ECO:0007669"/>
    <property type="project" value="UniProtKB-KW"/>
</dbReference>
<dbReference type="InterPro" id="IPR011011">
    <property type="entry name" value="Znf_FYVE_PHD"/>
</dbReference>
<dbReference type="PANTHER" id="PTHR23301:SF0">
    <property type="entry name" value="CHITIN-BINDING TYPE-2 DOMAIN-CONTAINING PROTEIN-RELATED"/>
    <property type="match status" value="1"/>
</dbReference>
<feature type="compositionally biased region" description="Polar residues" evidence="10">
    <location>
        <begin position="277"/>
        <end position="287"/>
    </location>
</feature>
<name>A0A9Q0NBL2_9DIPT</name>
<evidence type="ECO:0000256" key="10">
    <source>
        <dbReference type="SAM" id="MobiDB-lite"/>
    </source>
</evidence>
<keyword evidence="4" id="KW-0677">Repeat</keyword>
<organism evidence="13 14">
    <name type="scientific">Pseudolycoriella hygida</name>
    <dbReference type="NCBI Taxonomy" id="35572"/>
    <lineage>
        <taxon>Eukaryota</taxon>
        <taxon>Metazoa</taxon>
        <taxon>Ecdysozoa</taxon>
        <taxon>Arthropoda</taxon>
        <taxon>Hexapoda</taxon>
        <taxon>Insecta</taxon>
        <taxon>Pterygota</taxon>
        <taxon>Neoptera</taxon>
        <taxon>Endopterygota</taxon>
        <taxon>Diptera</taxon>
        <taxon>Nematocera</taxon>
        <taxon>Sciaroidea</taxon>
        <taxon>Sciaridae</taxon>
        <taxon>Pseudolycoriella</taxon>
    </lineage>
</organism>
<dbReference type="PROSITE" id="PS50016">
    <property type="entry name" value="ZF_PHD_2"/>
    <property type="match status" value="1"/>
</dbReference>
<keyword evidence="6" id="KW-0862">Zinc</keyword>
<dbReference type="InterPro" id="IPR001965">
    <property type="entry name" value="Znf_PHD"/>
</dbReference>
<feature type="region of interest" description="Disordered" evidence="10">
    <location>
        <begin position="627"/>
        <end position="662"/>
    </location>
</feature>
<keyword evidence="8" id="KW-0325">Glycoprotein</keyword>
<dbReference type="Pfam" id="PF00628">
    <property type="entry name" value="PHD"/>
    <property type="match status" value="1"/>
</dbReference>
<feature type="domain" description="Chitin-binding type-2" evidence="12">
    <location>
        <begin position="514"/>
        <end position="568"/>
    </location>
</feature>
<keyword evidence="1" id="KW-0147">Chitin-binding</keyword>
<feature type="domain" description="PHD-type" evidence="11">
    <location>
        <begin position="29"/>
        <end position="77"/>
    </location>
</feature>
<dbReference type="InterPro" id="IPR036508">
    <property type="entry name" value="Chitin-bd_dom_sf"/>
</dbReference>
<feature type="compositionally biased region" description="Basic and acidic residues" evidence="10">
    <location>
        <begin position="252"/>
        <end position="271"/>
    </location>
</feature>
<dbReference type="GO" id="GO:0008061">
    <property type="term" value="F:chitin binding"/>
    <property type="evidence" value="ECO:0007669"/>
    <property type="project" value="UniProtKB-KW"/>
</dbReference>
<feature type="non-terminal residue" evidence="13">
    <location>
        <position position="1"/>
    </location>
</feature>
<gene>
    <name evidence="13" type="primary">PPE24</name>
    <name evidence="13" type="ORF">Bhyg_02470</name>
</gene>
<dbReference type="InterPro" id="IPR019786">
    <property type="entry name" value="Zinc_finger_PHD-type_CS"/>
</dbReference>
<dbReference type="InterPro" id="IPR019787">
    <property type="entry name" value="Znf_PHD-finger"/>
</dbReference>
<dbReference type="InterPro" id="IPR002557">
    <property type="entry name" value="Chitin-bd_dom"/>
</dbReference>
<evidence type="ECO:0000256" key="8">
    <source>
        <dbReference type="ARBA" id="ARBA00023180"/>
    </source>
</evidence>
<keyword evidence="2" id="KW-0479">Metal-binding</keyword>
<dbReference type="SMART" id="SM00494">
    <property type="entry name" value="ChtBD2"/>
    <property type="match status" value="2"/>
</dbReference>
<dbReference type="GO" id="GO:0005576">
    <property type="term" value="C:extracellular region"/>
    <property type="evidence" value="ECO:0007669"/>
    <property type="project" value="InterPro"/>
</dbReference>
<dbReference type="SMART" id="SM00249">
    <property type="entry name" value="PHD"/>
    <property type="match status" value="1"/>
</dbReference>
<accession>A0A9Q0NBL2</accession>
<dbReference type="AlphaFoldDB" id="A0A9Q0NBL2"/>
<dbReference type="Gene3D" id="2.170.140.10">
    <property type="entry name" value="Chitin binding domain"/>
    <property type="match status" value="2"/>
</dbReference>
<feature type="non-terminal residue" evidence="13">
    <location>
        <position position="862"/>
    </location>
</feature>
<dbReference type="PROSITE" id="PS50940">
    <property type="entry name" value="CHIT_BIND_II"/>
    <property type="match status" value="2"/>
</dbReference>
<keyword evidence="3" id="KW-0732">Signal</keyword>
<proteinExistence type="predicted"/>
<dbReference type="InterPro" id="IPR013083">
    <property type="entry name" value="Znf_RING/FYVE/PHD"/>
</dbReference>
<evidence type="ECO:0000256" key="6">
    <source>
        <dbReference type="ARBA" id="ARBA00022833"/>
    </source>
</evidence>
<dbReference type="InterPro" id="IPR051940">
    <property type="entry name" value="Chitin_bind-dev_reg"/>
</dbReference>
<evidence type="ECO:0000259" key="11">
    <source>
        <dbReference type="PROSITE" id="PS50016"/>
    </source>
</evidence>
<dbReference type="SUPFAM" id="SSF57903">
    <property type="entry name" value="FYVE/PHD zinc finger"/>
    <property type="match status" value="1"/>
</dbReference>
<protein>
    <submittedName>
        <fullName evidence="13">PPE family protein PPE24</fullName>
    </submittedName>
</protein>
<keyword evidence="14" id="KW-1185">Reference proteome</keyword>